<accession>A0AAW2E8L2</accession>
<keyword evidence="3" id="KW-1185">Reference proteome</keyword>
<name>A0AAW2E8L2_9HYME</name>
<feature type="compositionally biased region" description="Basic and acidic residues" evidence="1">
    <location>
        <begin position="66"/>
        <end position="76"/>
    </location>
</feature>
<protein>
    <submittedName>
        <fullName evidence="2">Uncharacterized protein</fullName>
    </submittedName>
</protein>
<evidence type="ECO:0000313" key="3">
    <source>
        <dbReference type="Proteomes" id="UP001430953"/>
    </source>
</evidence>
<reference evidence="2 3" key="1">
    <citation type="submission" date="2023-03" db="EMBL/GenBank/DDBJ databases">
        <title>High recombination rates correlate with genetic variation in Cardiocondyla obscurior ants.</title>
        <authorList>
            <person name="Errbii M."/>
        </authorList>
    </citation>
    <scope>NUCLEOTIDE SEQUENCE [LARGE SCALE GENOMIC DNA]</scope>
    <source>
        <strain evidence="2">Alpha-2009</strain>
        <tissue evidence="2">Whole body</tissue>
    </source>
</reference>
<evidence type="ECO:0000313" key="2">
    <source>
        <dbReference type="EMBL" id="KAL0098636.1"/>
    </source>
</evidence>
<proteinExistence type="predicted"/>
<organism evidence="2 3">
    <name type="scientific">Cardiocondyla obscurior</name>
    <dbReference type="NCBI Taxonomy" id="286306"/>
    <lineage>
        <taxon>Eukaryota</taxon>
        <taxon>Metazoa</taxon>
        <taxon>Ecdysozoa</taxon>
        <taxon>Arthropoda</taxon>
        <taxon>Hexapoda</taxon>
        <taxon>Insecta</taxon>
        <taxon>Pterygota</taxon>
        <taxon>Neoptera</taxon>
        <taxon>Endopterygota</taxon>
        <taxon>Hymenoptera</taxon>
        <taxon>Apocrita</taxon>
        <taxon>Aculeata</taxon>
        <taxon>Formicoidea</taxon>
        <taxon>Formicidae</taxon>
        <taxon>Myrmicinae</taxon>
        <taxon>Cardiocondyla</taxon>
    </lineage>
</organism>
<comment type="caution">
    <text evidence="2">The sequence shown here is derived from an EMBL/GenBank/DDBJ whole genome shotgun (WGS) entry which is preliminary data.</text>
</comment>
<dbReference type="EMBL" id="JADYXP020000045">
    <property type="protein sequence ID" value="KAL0098636.1"/>
    <property type="molecule type" value="Genomic_DNA"/>
</dbReference>
<sequence length="96" mass="10966">MARSNTWRYSITFSQKDAYKLQSNGSNKTTSRLTYKGAIKTTAEDLCPSNMQPTKNRSNTPSEPLDDTKTEMPSRMSARETINHVLQQCHRTHENT</sequence>
<dbReference type="AlphaFoldDB" id="A0AAW2E8L2"/>
<evidence type="ECO:0000256" key="1">
    <source>
        <dbReference type="SAM" id="MobiDB-lite"/>
    </source>
</evidence>
<dbReference type="Proteomes" id="UP001430953">
    <property type="component" value="Unassembled WGS sequence"/>
</dbReference>
<feature type="region of interest" description="Disordered" evidence="1">
    <location>
        <begin position="44"/>
        <end position="76"/>
    </location>
</feature>
<feature type="compositionally biased region" description="Polar residues" evidence="1">
    <location>
        <begin position="49"/>
        <end position="62"/>
    </location>
</feature>
<gene>
    <name evidence="2" type="ORF">PUN28_020592</name>
</gene>